<dbReference type="Proteomes" id="UP000007842">
    <property type="component" value="Plasmid pSCATT"/>
</dbReference>
<dbReference type="HOGENOM" id="CLU_3222500_0_0_11"/>
<accession>G8XHZ2</accession>
<keyword evidence="2" id="KW-0614">Plasmid</keyword>
<gene>
    <name evidence="2" type="ordered locus">SCATT_p17050</name>
</gene>
<proteinExistence type="predicted"/>
<feature type="region of interest" description="Disordered" evidence="1">
    <location>
        <begin position="1"/>
        <end position="44"/>
    </location>
</feature>
<dbReference type="KEGG" id="scy:SCATT_p17050"/>
<evidence type="ECO:0000256" key="1">
    <source>
        <dbReference type="SAM" id="MobiDB-lite"/>
    </source>
</evidence>
<sequence>MVEDPPVTPAPAQAGSSAPRLTHPDHHPAARRAELSVRHTTSLE</sequence>
<dbReference type="AlphaFoldDB" id="G8XHZ2"/>
<feature type="compositionally biased region" description="Basic and acidic residues" evidence="1">
    <location>
        <begin position="22"/>
        <end position="37"/>
    </location>
</feature>
<evidence type="ECO:0000313" key="3">
    <source>
        <dbReference type="Proteomes" id="UP000007842"/>
    </source>
</evidence>
<organism evidence="2 3">
    <name type="scientific">Streptantibioticus cattleyicolor (strain ATCC 35852 / DSM 46488 / JCM 4925 / NBRC 14057 / NRRL 8057)</name>
    <name type="common">Streptomyces cattleya</name>
    <dbReference type="NCBI Taxonomy" id="1003195"/>
    <lineage>
        <taxon>Bacteria</taxon>
        <taxon>Bacillati</taxon>
        <taxon>Actinomycetota</taxon>
        <taxon>Actinomycetes</taxon>
        <taxon>Kitasatosporales</taxon>
        <taxon>Streptomycetaceae</taxon>
        <taxon>Streptantibioticus</taxon>
    </lineage>
</organism>
<dbReference type="EMBL" id="CP003229">
    <property type="protein sequence ID" value="AEW99898.1"/>
    <property type="molecule type" value="Genomic_DNA"/>
</dbReference>
<keyword evidence="3" id="KW-1185">Reference proteome</keyword>
<geneLocation type="plasmid" evidence="2 3">
    <name>pSCATT</name>
</geneLocation>
<evidence type="ECO:0000313" key="2">
    <source>
        <dbReference type="EMBL" id="AEW99898.1"/>
    </source>
</evidence>
<protein>
    <submittedName>
        <fullName evidence="2">Uncharacterized protein</fullName>
    </submittedName>
</protein>
<name>G8XHZ2_STREN</name>
<reference evidence="3" key="1">
    <citation type="submission" date="2011-12" db="EMBL/GenBank/DDBJ databases">
        <title>Complete genome sequence of Streptomyces cattleya strain DSM 46488.</title>
        <authorList>
            <person name="Ou H.-Y."/>
            <person name="Li P."/>
            <person name="Zhao C."/>
            <person name="O'Hagan D."/>
            <person name="Deng Z."/>
        </authorList>
    </citation>
    <scope>NUCLEOTIDE SEQUENCE [LARGE SCALE GENOMIC DNA]</scope>
    <source>
        <strain evidence="3">ATCC 35852 / DSM 46488 / JCM 4925 / NBRC 14057 / NRRL 8057</strain>
        <plasmid evidence="3">Plasmid pSCATT</plasmid>
    </source>
</reference>